<reference evidence="2 3" key="1">
    <citation type="submission" date="2019-02" db="EMBL/GenBank/DDBJ databases">
        <title>Aquabacterium sp. strain KMB7.</title>
        <authorList>
            <person name="Chen W.-M."/>
        </authorList>
    </citation>
    <scope>NUCLEOTIDE SEQUENCE [LARGE SCALE GENOMIC DNA]</scope>
    <source>
        <strain evidence="2 3">KMB7</strain>
    </source>
</reference>
<dbReference type="AlphaFoldDB" id="A0A4Q9GYJ4"/>
<dbReference type="Proteomes" id="UP000292120">
    <property type="component" value="Unassembled WGS sequence"/>
</dbReference>
<evidence type="ECO:0000313" key="2">
    <source>
        <dbReference type="EMBL" id="TBO27375.1"/>
    </source>
</evidence>
<evidence type="ECO:0000313" key="3">
    <source>
        <dbReference type="Proteomes" id="UP000292120"/>
    </source>
</evidence>
<keyword evidence="1" id="KW-0812">Transmembrane</keyword>
<accession>A0A4Q9GYJ4</accession>
<gene>
    <name evidence="2" type="ORF">EYS42_16815</name>
</gene>
<comment type="caution">
    <text evidence="2">The sequence shown here is derived from an EMBL/GenBank/DDBJ whole genome shotgun (WGS) entry which is preliminary data.</text>
</comment>
<proteinExistence type="predicted"/>
<dbReference type="EMBL" id="SIXI01000020">
    <property type="protein sequence ID" value="TBO27375.1"/>
    <property type="molecule type" value="Genomic_DNA"/>
</dbReference>
<evidence type="ECO:0000256" key="1">
    <source>
        <dbReference type="SAM" id="Phobius"/>
    </source>
</evidence>
<dbReference type="OrthoDB" id="8374135at2"/>
<organism evidence="2 3">
    <name type="scientific">Aquabacterium lacunae</name>
    <dbReference type="NCBI Taxonomy" id="2528630"/>
    <lineage>
        <taxon>Bacteria</taxon>
        <taxon>Pseudomonadati</taxon>
        <taxon>Pseudomonadota</taxon>
        <taxon>Betaproteobacteria</taxon>
        <taxon>Burkholderiales</taxon>
        <taxon>Aquabacterium</taxon>
    </lineage>
</organism>
<name>A0A4Q9GYJ4_9BURK</name>
<keyword evidence="1" id="KW-1133">Transmembrane helix</keyword>
<protein>
    <submittedName>
        <fullName evidence="2">Uncharacterized protein</fullName>
    </submittedName>
</protein>
<feature type="transmembrane region" description="Helical" evidence="1">
    <location>
        <begin position="238"/>
        <end position="261"/>
    </location>
</feature>
<keyword evidence="3" id="KW-1185">Reference proteome</keyword>
<keyword evidence="1" id="KW-0472">Membrane</keyword>
<sequence length="275" mass="31541">MSPKQQIIASWLLRRVLSRPCGIRIPRSGVAGEAVNCFVVAIDRGDEPYLIVQTLENGNLGCIQWDGQRYSIEKSFPLSSFKASDFQITHYYGLAEVRYGGLTDFMVDYHLGWPYLKIHAIQHFARFDQYLFNKKKLVAKARNDLLKILVNEALQGRTEHEPLDLMTALYSIRWYSHPEGQEVQQRLEFYLQSLTETGELRKAGHKYIVTGHALRALEEYEEQERKHTENVKMQRRTFWLAVVVAALTVVQAGLIKLPAILDFTQNVPNATKSSA</sequence>
<dbReference type="RefSeq" id="WP_130969364.1">
    <property type="nucleotide sequence ID" value="NZ_SIXI01000020.1"/>
</dbReference>